<keyword evidence="2" id="KW-1185">Reference proteome</keyword>
<evidence type="ECO:0000313" key="1">
    <source>
        <dbReference type="EMBL" id="MDD9204931.1"/>
    </source>
</evidence>
<dbReference type="Gene3D" id="3.40.50.1820">
    <property type="entry name" value="alpha/beta hydrolase"/>
    <property type="match status" value="1"/>
</dbReference>
<dbReference type="SUPFAM" id="SSF53474">
    <property type="entry name" value="alpha/beta-Hydrolases"/>
    <property type="match status" value="1"/>
</dbReference>
<evidence type="ECO:0008006" key="3">
    <source>
        <dbReference type="Google" id="ProtNLM"/>
    </source>
</evidence>
<sequence length="108" mass="11223">NAVNSNDNQLAIDWGATARGGLILSHLDLLAEANAGDAPALDPVLAGRLDLDHVGLMGHSRGGEGVVRAALMNEAREEPYGIESVLPLAPVAYGRSTLPDVPTYTVLP</sequence>
<proteinExistence type="predicted"/>
<feature type="non-terminal residue" evidence="1">
    <location>
        <position position="108"/>
    </location>
</feature>
<reference evidence="1" key="1">
    <citation type="submission" date="2023-02" db="EMBL/GenBank/DDBJ databases">
        <title>Georgenia sp.10Sc9-8, isolated from a soil sample collected from the Taklamakan desert.</title>
        <authorList>
            <person name="Liu S."/>
        </authorList>
    </citation>
    <scope>NUCLEOTIDE SEQUENCE</scope>
    <source>
        <strain evidence="1">10Sc9-8</strain>
    </source>
</reference>
<dbReference type="InterPro" id="IPR029058">
    <property type="entry name" value="AB_hydrolase_fold"/>
</dbReference>
<protein>
    <recommendedName>
        <fullName evidence="3">Alpha/beta hydrolase</fullName>
    </recommendedName>
</protein>
<name>A0ABT5TS98_9MICO</name>
<evidence type="ECO:0000313" key="2">
    <source>
        <dbReference type="Proteomes" id="UP001165561"/>
    </source>
</evidence>
<dbReference type="Proteomes" id="UP001165561">
    <property type="component" value="Unassembled WGS sequence"/>
</dbReference>
<organism evidence="1 2">
    <name type="scientific">Georgenia halotolerans</name>
    <dbReference type="NCBI Taxonomy" id="3028317"/>
    <lineage>
        <taxon>Bacteria</taxon>
        <taxon>Bacillati</taxon>
        <taxon>Actinomycetota</taxon>
        <taxon>Actinomycetes</taxon>
        <taxon>Micrococcales</taxon>
        <taxon>Bogoriellaceae</taxon>
        <taxon>Georgenia</taxon>
    </lineage>
</organism>
<comment type="caution">
    <text evidence="1">The sequence shown here is derived from an EMBL/GenBank/DDBJ whole genome shotgun (WGS) entry which is preliminary data.</text>
</comment>
<gene>
    <name evidence="1" type="ORF">PU560_00460</name>
</gene>
<dbReference type="EMBL" id="JARACI010000104">
    <property type="protein sequence ID" value="MDD9204931.1"/>
    <property type="molecule type" value="Genomic_DNA"/>
</dbReference>
<accession>A0ABT5TS98</accession>
<feature type="non-terminal residue" evidence="1">
    <location>
        <position position="1"/>
    </location>
</feature>